<dbReference type="UniPathway" id="UPA00242"/>
<feature type="active site" description="Proton acceptor" evidence="9">
    <location>
        <position position="319"/>
    </location>
</feature>
<dbReference type="NCBIfam" id="NF008277">
    <property type="entry name" value="PRK11055.1"/>
    <property type="match status" value="1"/>
</dbReference>
<dbReference type="InterPro" id="IPR008183">
    <property type="entry name" value="Aldose_1/G6P_1-epimerase"/>
</dbReference>
<protein>
    <recommendedName>
        <fullName evidence="5 8">Aldose 1-epimerase</fullName>
        <ecNumber evidence="4 8">5.1.3.3</ecNumber>
    </recommendedName>
</protein>
<dbReference type="InterPro" id="IPR015443">
    <property type="entry name" value="Aldose_1-epimerase"/>
</dbReference>
<dbReference type="InterPro" id="IPR014718">
    <property type="entry name" value="GH-type_carb-bd"/>
</dbReference>
<comment type="caution">
    <text evidence="12">The sequence shown here is derived from an EMBL/GenBank/DDBJ whole genome shotgun (WGS) entry which is preliminary data.</text>
</comment>
<dbReference type="InterPro" id="IPR011013">
    <property type="entry name" value="Gal_mutarotase_sf_dom"/>
</dbReference>
<dbReference type="EC" id="5.1.3.3" evidence="4 8"/>
<evidence type="ECO:0000256" key="6">
    <source>
        <dbReference type="ARBA" id="ARBA00023235"/>
    </source>
</evidence>
<feature type="binding site" evidence="10">
    <location>
        <position position="253"/>
    </location>
    <ligand>
        <name>beta-D-galactose</name>
        <dbReference type="ChEBI" id="CHEBI:27667"/>
    </ligand>
</feature>
<evidence type="ECO:0000256" key="4">
    <source>
        <dbReference type="ARBA" id="ARBA00013185"/>
    </source>
</evidence>
<comment type="catalytic activity">
    <reaction evidence="1 8">
        <text>alpha-D-glucose = beta-D-glucose</text>
        <dbReference type="Rhea" id="RHEA:10264"/>
        <dbReference type="ChEBI" id="CHEBI:15903"/>
        <dbReference type="ChEBI" id="CHEBI:17925"/>
        <dbReference type="EC" id="5.1.3.3"/>
    </reaction>
</comment>
<comment type="pathway">
    <text evidence="2 8">Carbohydrate metabolism; hexose metabolism.</text>
</comment>
<dbReference type="EMBL" id="LNAM01000181">
    <property type="protein sequence ID" value="KSV58206.1"/>
    <property type="molecule type" value="Genomic_DNA"/>
</dbReference>
<dbReference type="InterPro" id="IPR047215">
    <property type="entry name" value="Galactose_mutarotase-like"/>
</dbReference>
<dbReference type="RefSeq" id="WP_058353553.1">
    <property type="nucleotide sequence ID" value="NZ_CABMMD010000181.1"/>
</dbReference>
<evidence type="ECO:0000256" key="8">
    <source>
        <dbReference type="PIRNR" id="PIRNR005096"/>
    </source>
</evidence>
<evidence type="ECO:0000256" key="3">
    <source>
        <dbReference type="ARBA" id="ARBA00006206"/>
    </source>
</evidence>
<feature type="binding site" evidence="11">
    <location>
        <begin position="80"/>
        <end position="81"/>
    </location>
    <ligand>
        <name>beta-D-galactose</name>
        <dbReference type="ChEBI" id="CHEBI:27667"/>
    </ligand>
</feature>
<evidence type="ECO:0000313" key="13">
    <source>
        <dbReference type="Proteomes" id="UP000054874"/>
    </source>
</evidence>
<dbReference type="PROSITE" id="PS00545">
    <property type="entry name" value="ALDOSE_1_EPIMERASE"/>
    <property type="match status" value="1"/>
</dbReference>
<dbReference type="PANTHER" id="PTHR10091">
    <property type="entry name" value="ALDOSE-1-EPIMERASE"/>
    <property type="match status" value="1"/>
</dbReference>
<dbReference type="GO" id="GO:0006006">
    <property type="term" value="P:glucose metabolic process"/>
    <property type="evidence" value="ECO:0007669"/>
    <property type="project" value="TreeGrafter"/>
</dbReference>
<dbReference type="PANTHER" id="PTHR10091:SF0">
    <property type="entry name" value="GALACTOSE MUTAROTASE"/>
    <property type="match status" value="1"/>
</dbReference>
<dbReference type="PIRSF" id="PIRSF005096">
    <property type="entry name" value="GALM"/>
    <property type="match status" value="1"/>
</dbReference>
<evidence type="ECO:0000256" key="2">
    <source>
        <dbReference type="ARBA" id="ARBA00005028"/>
    </source>
</evidence>
<dbReference type="InterPro" id="IPR018052">
    <property type="entry name" value="Ald1_epimerase_CS"/>
</dbReference>
<dbReference type="GO" id="GO:0030246">
    <property type="term" value="F:carbohydrate binding"/>
    <property type="evidence" value="ECO:0007669"/>
    <property type="project" value="InterPro"/>
</dbReference>
<accession>A0A0V8QCS1</accession>
<dbReference type="CDD" id="cd09019">
    <property type="entry name" value="galactose_mutarotase_like"/>
    <property type="match status" value="1"/>
</dbReference>
<dbReference type="GO" id="GO:0004034">
    <property type="term" value="F:aldose 1-epimerase activity"/>
    <property type="evidence" value="ECO:0007669"/>
    <property type="project" value="UniProtKB-EC"/>
</dbReference>
<evidence type="ECO:0000256" key="9">
    <source>
        <dbReference type="PIRSR" id="PIRSR005096-1"/>
    </source>
</evidence>
<comment type="similarity">
    <text evidence="3 8">Belongs to the aldose epimerase family.</text>
</comment>
<dbReference type="OrthoDB" id="9779408at2"/>
<evidence type="ECO:0000256" key="7">
    <source>
        <dbReference type="ARBA" id="ARBA00023277"/>
    </source>
</evidence>
<evidence type="ECO:0000256" key="1">
    <source>
        <dbReference type="ARBA" id="ARBA00001614"/>
    </source>
</evidence>
<evidence type="ECO:0000313" key="12">
    <source>
        <dbReference type="EMBL" id="KSV58206.1"/>
    </source>
</evidence>
<evidence type="ECO:0000256" key="11">
    <source>
        <dbReference type="PIRSR" id="PIRSR005096-3"/>
    </source>
</evidence>
<dbReference type="SUPFAM" id="SSF74650">
    <property type="entry name" value="Galactose mutarotase-like"/>
    <property type="match status" value="1"/>
</dbReference>
<reference evidence="12 13" key="1">
    <citation type="submission" date="2015-11" db="EMBL/GenBank/DDBJ databases">
        <title>Butyribacter intestini gen. nov., sp. nov., a butyric acid-producing bacterium of the family Lachnospiraceae isolated from the human faeces.</title>
        <authorList>
            <person name="Zou Y."/>
            <person name="Xue W."/>
            <person name="Luo G."/>
            <person name="Lv M."/>
        </authorList>
    </citation>
    <scope>NUCLEOTIDE SEQUENCE [LARGE SCALE GENOMIC DNA]</scope>
    <source>
        <strain evidence="12 13">ACET-33324</strain>
    </source>
</reference>
<evidence type="ECO:0000256" key="10">
    <source>
        <dbReference type="PIRSR" id="PIRSR005096-2"/>
    </source>
</evidence>
<proteinExistence type="inferred from homology"/>
<name>A0A0V8QCS1_9FIRM</name>
<dbReference type="STRING" id="290052.ASU35_13735"/>
<dbReference type="Pfam" id="PF01263">
    <property type="entry name" value="Aldose_epim"/>
    <property type="match status" value="1"/>
</dbReference>
<keyword evidence="6 8" id="KW-0413">Isomerase</keyword>
<dbReference type="GO" id="GO:0033499">
    <property type="term" value="P:galactose catabolic process via UDP-galactose, Leloir pathway"/>
    <property type="evidence" value="ECO:0007669"/>
    <property type="project" value="TreeGrafter"/>
</dbReference>
<feature type="active site" description="Proton donor" evidence="9">
    <location>
        <position position="181"/>
    </location>
</feature>
<dbReference type="Gene3D" id="2.70.98.10">
    <property type="match status" value="1"/>
</dbReference>
<evidence type="ECO:0000256" key="5">
    <source>
        <dbReference type="ARBA" id="ARBA00014165"/>
    </source>
</evidence>
<dbReference type="Proteomes" id="UP000054874">
    <property type="component" value="Unassembled WGS sequence"/>
</dbReference>
<keyword evidence="13" id="KW-1185">Reference proteome</keyword>
<gene>
    <name evidence="12" type="ORF">ASU35_13735</name>
</gene>
<sequence>MGIIVRGYGKTKDGKEVKSYILTNKNGMEAEFLDYGAVLLRLLVPDKNGKLADVVLGYDSVAGYEETTTAFGGFIGRNANRLSGGIAVINGKEYTLEKNDNGINNLHGGFTGYNKMMYEAEITEEEGEYMVEFSRLSPDGEQGLPGNTDISVAYRLTDDNELVIEYLAVPDEDTIINLTNHSYFNLAGHTSGSVLGQKVTIYADSFTPSDANMIPTGEVCKVEGTPMDFRTAKKIGQDIGADYEPLLLAGGYDHNYILNEVEEDSVELAARAEDPVSGRVMEVYTNRPGIQFYTGNFLQGEKGGKEGMVYEKHGGFCFETQAYPDAPNKPDFPTTVVRASEEFDSTTVYKFI</sequence>
<organism evidence="12 13">
    <name type="scientific">Acetivibrio ethanolgignens</name>
    <dbReference type="NCBI Taxonomy" id="290052"/>
    <lineage>
        <taxon>Bacteria</taxon>
        <taxon>Bacillati</taxon>
        <taxon>Bacillota</taxon>
        <taxon>Clostridia</taxon>
        <taxon>Eubacteriales</taxon>
        <taxon>Oscillospiraceae</taxon>
        <taxon>Acetivibrio</taxon>
    </lineage>
</organism>
<feature type="binding site" evidence="11">
    <location>
        <begin position="181"/>
        <end position="183"/>
    </location>
    <ligand>
        <name>beta-D-galactose</name>
        <dbReference type="ChEBI" id="CHEBI:27667"/>
    </ligand>
</feature>
<keyword evidence="7 8" id="KW-0119">Carbohydrate metabolism</keyword>
<dbReference type="AlphaFoldDB" id="A0A0V8QCS1"/>